<sequence length="91" mass="10297">CTLQCLDCISHDYLKKTTKFPNSFMIWGCMSGKGPGEMAILISTVNAEVYIEILDTILIPSIEKKFGDDLKNVLTLRCLCANLLRFTYFPQ</sequence>
<evidence type="ECO:0000313" key="2">
    <source>
        <dbReference type="Proteomes" id="UP000472260"/>
    </source>
</evidence>
<evidence type="ECO:0000313" key="1">
    <source>
        <dbReference type="Ensembl" id="ENSSANP00000028773.1"/>
    </source>
</evidence>
<reference evidence="1" key="2">
    <citation type="submission" date="2025-09" db="UniProtKB">
        <authorList>
            <consortium name="Ensembl"/>
        </authorList>
    </citation>
    <scope>IDENTIFICATION</scope>
</reference>
<dbReference type="GO" id="GO:0003676">
    <property type="term" value="F:nucleic acid binding"/>
    <property type="evidence" value="ECO:0007669"/>
    <property type="project" value="InterPro"/>
</dbReference>
<dbReference type="Proteomes" id="UP000472260">
    <property type="component" value="Unassembled WGS sequence"/>
</dbReference>
<name>A0A671MDT3_9TELE</name>
<dbReference type="InterPro" id="IPR036397">
    <property type="entry name" value="RNaseH_sf"/>
</dbReference>
<accession>A0A671MDT3</accession>
<keyword evidence="2" id="KW-1185">Reference proteome</keyword>
<organism evidence="1 2">
    <name type="scientific">Sinocyclocheilus anshuiensis</name>
    <dbReference type="NCBI Taxonomy" id="1608454"/>
    <lineage>
        <taxon>Eukaryota</taxon>
        <taxon>Metazoa</taxon>
        <taxon>Chordata</taxon>
        <taxon>Craniata</taxon>
        <taxon>Vertebrata</taxon>
        <taxon>Euteleostomi</taxon>
        <taxon>Actinopterygii</taxon>
        <taxon>Neopterygii</taxon>
        <taxon>Teleostei</taxon>
        <taxon>Ostariophysi</taxon>
        <taxon>Cypriniformes</taxon>
        <taxon>Cyprinidae</taxon>
        <taxon>Cyprininae</taxon>
        <taxon>Sinocyclocheilus</taxon>
    </lineage>
</organism>
<proteinExistence type="predicted"/>
<dbReference type="Gene3D" id="3.30.420.10">
    <property type="entry name" value="Ribonuclease H-like superfamily/Ribonuclease H"/>
    <property type="match status" value="1"/>
</dbReference>
<dbReference type="Ensembl" id="ENSSANT00000030637.1">
    <property type="protein sequence ID" value="ENSSANP00000028773.1"/>
    <property type="gene ID" value="ENSSANG00000014769.1"/>
</dbReference>
<protein>
    <submittedName>
        <fullName evidence="1">Uncharacterized protein</fullName>
    </submittedName>
</protein>
<reference evidence="1" key="1">
    <citation type="submission" date="2025-08" db="UniProtKB">
        <authorList>
            <consortium name="Ensembl"/>
        </authorList>
    </citation>
    <scope>IDENTIFICATION</scope>
</reference>
<dbReference type="AlphaFoldDB" id="A0A671MDT3"/>